<comment type="caution">
    <text evidence="12">The sequence shown here is derived from an EMBL/GenBank/DDBJ whole genome shotgun (WGS) entry which is preliminary data.</text>
</comment>
<sequence length="274" mass="28834">MAHSSAEPVMFCKDPAIAFLKDIGYSVIRLPRRDFTPLLMLAGENKALEALGTLDGVLVGEKLAPAIVADEPVADISGQRTSELSLGIGLNILGNIIGAMGGSKLALDAAYKSARSVSFEFVDVLRDSVRISDLDKYLGASDVDPGAKTIGQMLEASDVFVVTSILKSRRISVAAKSDSNAELSLDVPTIQGIVGGKVKVSAAVSASHVLSYEGEVPLVFGFQAVRLFYDEGRYTAFEPAADVAARAVRDLEKPSTLPEGVKAFVSNGAFARLG</sequence>
<evidence type="ECO:0000256" key="10">
    <source>
        <dbReference type="ARBA" id="ARBA00093798"/>
    </source>
</evidence>
<comment type="subcellular location">
    <subcellularLocation>
        <location evidence="2">Cell membrane</location>
        <topology evidence="2">Multi-pass membrane protein</topology>
    </subcellularLocation>
    <subcellularLocation>
        <location evidence="1">Cytoplasm</location>
    </subcellularLocation>
</comment>
<proteinExistence type="inferred from homology"/>
<evidence type="ECO:0000256" key="5">
    <source>
        <dbReference type="ARBA" id="ARBA00022490"/>
    </source>
</evidence>
<dbReference type="Pfam" id="PF26164">
    <property type="entry name" value="Bact_GSDM"/>
    <property type="match status" value="1"/>
</dbReference>
<accession>A0ABU5DT21</accession>
<reference evidence="12 13" key="1">
    <citation type="submission" date="2023-11" db="EMBL/GenBank/DDBJ databases">
        <title>Paucibacter sp. nov., isolated from fresh soil in Korea.</title>
        <authorList>
            <person name="Le N.T.T."/>
        </authorList>
    </citation>
    <scope>NUCLEOTIDE SEQUENCE [LARGE SCALE GENOMIC DNA]</scope>
    <source>
        <strain evidence="12 13">R3-3</strain>
    </source>
</reference>
<evidence type="ECO:0000313" key="13">
    <source>
        <dbReference type="Proteomes" id="UP001285263"/>
    </source>
</evidence>
<comment type="similarity">
    <text evidence="9">Belongs to the bacterial gasdermin family.</text>
</comment>
<keyword evidence="3" id="KW-1134">Transmembrane beta strand</keyword>
<evidence type="ECO:0000256" key="7">
    <source>
        <dbReference type="ARBA" id="ARBA00023118"/>
    </source>
</evidence>
<evidence type="ECO:0000313" key="12">
    <source>
        <dbReference type="EMBL" id="MDY0748996.1"/>
    </source>
</evidence>
<evidence type="ECO:0000256" key="3">
    <source>
        <dbReference type="ARBA" id="ARBA00022452"/>
    </source>
</evidence>
<dbReference type="EMBL" id="JAXCLA010000013">
    <property type="protein sequence ID" value="MDY0748996.1"/>
    <property type="molecule type" value="Genomic_DNA"/>
</dbReference>
<evidence type="ECO:0000256" key="4">
    <source>
        <dbReference type="ARBA" id="ARBA00022475"/>
    </source>
</evidence>
<evidence type="ECO:0000256" key="1">
    <source>
        <dbReference type="ARBA" id="ARBA00004496"/>
    </source>
</evidence>
<evidence type="ECO:0000256" key="8">
    <source>
        <dbReference type="ARBA" id="ARBA00023136"/>
    </source>
</evidence>
<dbReference type="Proteomes" id="UP001285263">
    <property type="component" value="Unassembled WGS sequence"/>
</dbReference>
<keyword evidence="4" id="KW-1003">Cell membrane</keyword>
<keyword evidence="7" id="KW-0051">Antiviral defense</keyword>
<keyword evidence="5" id="KW-0963">Cytoplasm</keyword>
<evidence type="ECO:0000256" key="11">
    <source>
        <dbReference type="ARBA" id="ARBA00093802"/>
    </source>
</evidence>
<keyword evidence="6" id="KW-0812">Transmembrane</keyword>
<keyword evidence="13" id="KW-1185">Reference proteome</keyword>
<evidence type="ECO:0000256" key="9">
    <source>
        <dbReference type="ARBA" id="ARBA00093769"/>
    </source>
</evidence>
<evidence type="ECO:0000256" key="6">
    <source>
        <dbReference type="ARBA" id="ARBA00022692"/>
    </source>
</evidence>
<dbReference type="RefSeq" id="WP_320426965.1">
    <property type="nucleotide sequence ID" value="NZ_JAXCLA010000013.1"/>
</dbReference>
<keyword evidence="8" id="KW-0472">Membrane</keyword>
<evidence type="ECO:0000256" key="2">
    <source>
        <dbReference type="ARBA" id="ARBA00004651"/>
    </source>
</evidence>
<organism evidence="12 13">
    <name type="scientific">Roseateles agri</name>
    <dbReference type="NCBI Taxonomy" id="3098619"/>
    <lineage>
        <taxon>Bacteria</taxon>
        <taxon>Pseudomonadati</taxon>
        <taxon>Pseudomonadota</taxon>
        <taxon>Betaproteobacteria</taxon>
        <taxon>Burkholderiales</taxon>
        <taxon>Sphaerotilaceae</taxon>
        <taxon>Roseateles</taxon>
    </lineage>
</organism>
<gene>
    <name evidence="12" type="ORF">SNE35_31145</name>
</gene>
<name>A0ABU5DT21_9BURK</name>
<dbReference type="InterPro" id="IPR058978">
    <property type="entry name" value="GSDM_bact-type"/>
</dbReference>
<protein>
    <recommendedName>
        <fullName evidence="10">Gasdermin bGSDM</fullName>
    </recommendedName>
    <alternativeName>
        <fullName evidence="11">Bacterial gasdermin</fullName>
    </alternativeName>
</protein>